<dbReference type="PANTHER" id="PTHR24421:SF10">
    <property type="entry name" value="NITRATE_NITRITE SENSOR PROTEIN NARQ"/>
    <property type="match status" value="1"/>
</dbReference>
<organism evidence="8 9">
    <name type="scientific">Alloalcanivorax gelatiniphagus</name>
    <dbReference type="NCBI Taxonomy" id="1194167"/>
    <lineage>
        <taxon>Bacteria</taxon>
        <taxon>Pseudomonadati</taxon>
        <taxon>Pseudomonadota</taxon>
        <taxon>Gammaproteobacteria</taxon>
        <taxon>Oceanospirillales</taxon>
        <taxon>Alcanivoracaceae</taxon>
        <taxon>Alloalcanivorax</taxon>
    </lineage>
</organism>
<name>A0ABY2XIQ6_9GAMM</name>
<dbReference type="InterPro" id="IPR050482">
    <property type="entry name" value="Sensor_HK_TwoCompSys"/>
</dbReference>
<feature type="transmembrane region" description="Helical" evidence="6">
    <location>
        <begin position="259"/>
        <end position="280"/>
    </location>
</feature>
<evidence type="ECO:0000256" key="1">
    <source>
        <dbReference type="ARBA" id="ARBA00000085"/>
    </source>
</evidence>
<comment type="catalytic activity">
    <reaction evidence="1">
        <text>ATP + protein L-histidine = ADP + protein N-phospho-L-histidine.</text>
        <dbReference type="EC" id="2.7.13.3"/>
    </reaction>
</comment>
<comment type="caution">
    <text evidence="8">The sequence shown here is derived from an EMBL/GenBank/DDBJ whole genome shotgun (WGS) entry which is preliminary data.</text>
</comment>
<evidence type="ECO:0000256" key="6">
    <source>
        <dbReference type="SAM" id="Phobius"/>
    </source>
</evidence>
<protein>
    <recommendedName>
        <fullName evidence="2">histidine kinase</fullName>
        <ecNumber evidence="2">2.7.13.3</ecNumber>
    </recommendedName>
</protein>
<accession>A0ABY2XIQ6</accession>
<feature type="transmembrane region" description="Helical" evidence="6">
    <location>
        <begin position="357"/>
        <end position="378"/>
    </location>
</feature>
<dbReference type="InterPro" id="IPR003594">
    <property type="entry name" value="HATPase_dom"/>
</dbReference>
<evidence type="ECO:0000256" key="2">
    <source>
        <dbReference type="ARBA" id="ARBA00012438"/>
    </source>
</evidence>
<evidence type="ECO:0000259" key="7">
    <source>
        <dbReference type="Pfam" id="PF13581"/>
    </source>
</evidence>
<dbReference type="Proteomes" id="UP000739180">
    <property type="component" value="Unassembled WGS sequence"/>
</dbReference>
<dbReference type="Pfam" id="PF13581">
    <property type="entry name" value="HATPase_c_2"/>
    <property type="match status" value="1"/>
</dbReference>
<dbReference type="GO" id="GO:0016301">
    <property type="term" value="F:kinase activity"/>
    <property type="evidence" value="ECO:0007669"/>
    <property type="project" value="UniProtKB-KW"/>
</dbReference>
<evidence type="ECO:0000313" key="9">
    <source>
        <dbReference type="Proteomes" id="UP000739180"/>
    </source>
</evidence>
<dbReference type="InterPro" id="IPR036890">
    <property type="entry name" value="HATPase_C_sf"/>
</dbReference>
<keyword evidence="6" id="KW-1133">Transmembrane helix</keyword>
<evidence type="ECO:0000256" key="5">
    <source>
        <dbReference type="ARBA" id="ARBA00023012"/>
    </source>
</evidence>
<dbReference type="Gene3D" id="3.30.565.10">
    <property type="entry name" value="Histidine kinase-like ATPase, C-terminal domain"/>
    <property type="match status" value="1"/>
</dbReference>
<evidence type="ECO:0000313" key="8">
    <source>
        <dbReference type="EMBL" id="TMW11290.1"/>
    </source>
</evidence>
<keyword evidence="6" id="KW-0472">Membrane</keyword>
<sequence>MFSLRARIVAGLLAVAAYGLLALAVALSLPQGAVPQGPLSFQQDGERLRAGDGQGGALTMEPFTVTAFEVAGQRLPASPWLAVEEPDVLPDYAAMERLFRDHQRLYQALRDGTLTVLGDGGQRLPVTALERGLTDLPALFWLQLLCGLAGMVICLLVWIPGQREVAIHAFALTGLSYVLFSSAAAIYSTRALFIPGDLFALLSGLNHVGALLFSASLGAFLWNYPRRAPSTVLTAAFYGAFLVAVVIDQGRWTASPVSGFHLWVMGIFLVGLAGAGWQWWRTRGQPMERAALRWVVISIVAGTAFFAGGMILPAITQSAQPASQGLLFTTFLLMYSGMALGVVRYRLFDLERWWFSLWAWLLGGLLVMLTDLVLAMLLSLSGPATLSLSLALVGWCYFPLRQYVWGKLFARREPGLDAWLARALPAMLRARHERLDDSGVEDALRAVFRPLSLDREPVNREPGSRTGAACALADNGAALRVPDPAGDRLHVLRHSQEGTRLFTRQDVDIAGLVLALHELVNQSQTARAEGASEERNRIRQDIHDDLGAKLLHLLHASDEEYRPLVRDAIRDLRDLLQNMEGRSVGLDAAATQWREETGRRCEDHGVELRWHQTLPAVTLDADQYSELTRIVREAVSNALRHARSSILEVSLTSEQDRIVIVIVNDGLQESGQGAGGRGLMIMANRARKLGGECQYGSEGDRWRVRLHAPLVRYSS</sequence>
<keyword evidence="4 8" id="KW-0418">Kinase</keyword>
<keyword evidence="6" id="KW-0812">Transmembrane</keyword>
<dbReference type="SUPFAM" id="SSF55874">
    <property type="entry name" value="ATPase domain of HSP90 chaperone/DNA topoisomerase II/histidine kinase"/>
    <property type="match status" value="1"/>
</dbReference>
<evidence type="ECO:0000256" key="3">
    <source>
        <dbReference type="ARBA" id="ARBA00022679"/>
    </source>
</evidence>
<dbReference type="CDD" id="cd16917">
    <property type="entry name" value="HATPase_UhpB-NarQ-NarX-like"/>
    <property type="match status" value="1"/>
</dbReference>
<feature type="transmembrane region" description="Helical" evidence="6">
    <location>
        <begin position="199"/>
        <end position="221"/>
    </location>
</feature>
<dbReference type="PANTHER" id="PTHR24421">
    <property type="entry name" value="NITRATE/NITRITE SENSOR PROTEIN NARX-RELATED"/>
    <property type="match status" value="1"/>
</dbReference>
<feature type="transmembrane region" description="Helical" evidence="6">
    <location>
        <begin position="327"/>
        <end position="345"/>
    </location>
</feature>
<feature type="transmembrane region" description="Helical" evidence="6">
    <location>
        <begin position="138"/>
        <end position="158"/>
    </location>
</feature>
<evidence type="ECO:0000256" key="4">
    <source>
        <dbReference type="ARBA" id="ARBA00022777"/>
    </source>
</evidence>
<proteinExistence type="predicted"/>
<reference evidence="8 9" key="1">
    <citation type="submission" date="2019-05" db="EMBL/GenBank/DDBJ databases">
        <title>Genome of Alcanivorax gelatiniphagus, an oil degrading marine bacteria.</title>
        <authorList>
            <person name="Kwon K.K."/>
        </authorList>
    </citation>
    <scope>NUCLEOTIDE SEQUENCE [LARGE SCALE GENOMIC DNA]</scope>
    <source>
        <strain evidence="8 9">MEBiC 08158</strain>
    </source>
</reference>
<keyword evidence="5" id="KW-0902">Two-component regulatory system</keyword>
<dbReference type="EC" id="2.7.13.3" evidence="2"/>
<gene>
    <name evidence="8" type="ORF">FGS76_14615</name>
</gene>
<feature type="transmembrane region" description="Helical" evidence="6">
    <location>
        <begin position="165"/>
        <end position="187"/>
    </location>
</feature>
<feature type="transmembrane region" description="Helical" evidence="6">
    <location>
        <begin position="292"/>
        <end position="315"/>
    </location>
</feature>
<keyword evidence="3" id="KW-0808">Transferase</keyword>
<feature type="domain" description="Histidine kinase/HSP90-like ATPase" evidence="7">
    <location>
        <begin position="613"/>
        <end position="689"/>
    </location>
</feature>
<dbReference type="EMBL" id="VCQT01000044">
    <property type="protein sequence ID" value="TMW11290.1"/>
    <property type="molecule type" value="Genomic_DNA"/>
</dbReference>
<feature type="transmembrane region" description="Helical" evidence="6">
    <location>
        <begin position="228"/>
        <end position="247"/>
    </location>
</feature>
<keyword evidence="9" id="KW-1185">Reference proteome</keyword>